<dbReference type="Proteomes" id="UP000789739">
    <property type="component" value="Unassembled WGS sequence"/>
</dbReference>
<keyword evidence="2" id="KW-1185">Reference proteome</keyword>
<gene>
    <name evidence="1" type="ORF">PBRASI_LOCUS7804</name>
</gene>
<reference evidence="1" key="1">
    <citation type="submission" date="2021-06" db="EMBL/GenBank/DDBJ databases">
        <authorList>
            <person name="Kallberg Y."/>
            <person name="Tangrot J."/>
            <person name="Rosling A."/>
        </authorList>
    </citation>
    <scope>NUCLEOTIDE SEQUENCE</scope>
    <source>
        <strain evidence="1">BR232B</strain>
    </source>
</reference>
<dbReference type="AlphaFoldDB" id="A0A9N9CJH7"/>
<name>A0A9N9CJH7_9GLOM</name>
<proteinExistence type="predicted"/>
<dbReference type="EMBL" id="CAJVPI010001268">
    <property type="protein sequence ID" value="CAG8604065.1"/>
    <property type="molecule type" value="Genomic_DNA"/>
</dbReference>
<evidence type="ECO:0000313" key="1">
    <source>
        <dbReference type="EMBL" id="CAG8604065.1"/>
    </source>
</evidence>
<evidence type="ECO:0000313" key="2">
    <source>
        <dbReference type="Proteomes" id="UP000789739"/>
    </source>
</evidence>
<organism evidence="1 2">
    <name type="scientific">Paraglomus brasilianum</name>
    <dbReference type="NCBI Taxonomy" id="144538"/>
    <lineage>
        <taxon>Eukaryota</taxon>
        <taxon>Fungi</taxon>
        <taxon>Fungi incertae sedis</taxon>
        <taxon>Mucoromycota</taxon>
        <taxon>Glomeromycotina</taxon>
        <taxon>Glomeromycetes</taxon>
        <taxon>Paraglomerales</taxon>
        <taxon>Paraglomeraceae</taxon>
        <taxon>Paraglomus</taxon>
    </lineage>
</organism>
<sequence length="137" mass="15641">MVKNYQKVLFRKNNKSLDLKLKESTLTFAKISEEEEKVVKEIAELEKKYNPQVLQEQTGLENKVAITVEKLKNDLRTPNAGSHKFLDLIKKSNEDCAKVIYTPNAPKTIDYYGSLIKTGSRPYAHPLYLSNDLPGQI</sequence>
<accession>A0A9N9CJH7</accession>
<protein>
    <submittedName>
        <fullName evidence="1">4688_t:CDS:1</fullName>
    </submittedName>
</protein>
<comment type="caution">
    <text evidence="1">The sequence shown here is derived from an EMBL/GenBank/DDBJ whole genome shotgun (WGS) entry which is preliminary data.</text>
</comment>